<reference evidence="3 4" key="1">
    <citation type="submission" date="2016-09" db="EMBL/GenBank/DDBJ databases">
        <authorList>
            <person name="Capua I."/>
            <person name="De Benedictis P."/>
            <person name="Joannis T."/>
            <person name="Lombin L.H."/>
            <person name="Cattoli G."/>
        </authorList>
    </citation>
    <scope>NUCLEOTIDE SEQUENCE [LARGE SCALE GENOMIC DNA]</scope>
    <source>
        <strain evidence="3 4">ISLP-3</strain>
    </source>
</reference>
<dbReference type="AlphaFoldDB" id="A0A1G6JY69"/>
<feature type="transmembrane region" description="Helical" evidence="1">
    <location>
        <begin position="74"/>
        <end position="92"/>
    </location>
</feature>
<dbReference type="Gene3D" id="1.10.287.70">
    <property type="match status" value="1"/>
</dbReference>
<sequence>MTVLRPPGGRRQARRWLVGGRDDFVVVLFLLTASYVLFAITSAAWARGVVSALYVMTMVVAVRAADPTRAQRRAVVWIVLAGAGATGLALLVLPVADAMGLSDVALTVLLAVTLALVLGRVLAHRTVTVQTIAGALSAYLLIGMTFTSVYAVVAWLEVEPFFASGAPQDVPDLQYFSFATLTTLGYGDLTAASGAGRGLATFEALVGQIFLATLVASLVASFRESRELRELRGQNSDGDAPPGL</sequence>
<dbReference type="STRING" id="1814289.SAMN05216410_1446"/>
<proteinExistence type="predicted"/>
<feature type="transmembrane region" description="Helical" evidence="1">
    <location>
        <begin position="21"/>
        <end position="38"/>
    </location>
</feature>
<name>A0A1G6JY69_9MICO</name>
<feature type="transmembrane region" description="Helical" evidence="1">
    <location>
        <begin position="44"/>
        <end position="62"/>
    </location>
</feature>
<dbReference type="EMBL" id="FMYH01000002">
    <property type="protein sequence ID" value="SDC23664.1"/>
    <property type="molecule type" value="Genomic_DNA"/>
</dbReference>
<dbReference type="Pfam" id="PF07885">
    <property type="entry name" value="Ion_trans_2"/>
    <property type="match status" value="1"/>
</dbReference>
<accession>A0A1G6JY69</accession>
<keyword evidence="1" id="KW-0472">Membrane</keyword>
<keyword evidence="1" id="KW-0812">Transmembrane</keyword>
<protein>
    <submittedName>
        <fullName evidence="3">Ion channel</fullName>
    </submittedName>
</protein>
<dbReference type="SUPFAM" id="SSF81324">
    <property type="entry name" value="Voltage-gated potassium channels"/>
    <property type="match status" value="1"/>
</dbReference>
<feature type="domain" description="Potassium channel" evidence="2">
    <location>
        <begin position="166"/>
        <end position="221"/>
    </location>
</feature>
<evidence type="ECO:0000313" key="3">
    <source>
        <dbReference type="EMBL" id="SDC23664.1"/>
    </source>
</evidence>
<keyword evidence="4" id="KW-1185">Reference proteome</keyword>
<feature type="transmembrane region" description="Helical" evidence="1">
    <location>
        <begin position="104"/>
        <end position="123"/>
    </location>
</feature>
<dbReference type="InterPro" id="IPR013099">
    <property type="entry name" value="K_chnl_dom"/>
</dbReference>
<gene>
    <name evidence="3" type="ORF">SAMN05216410_1446</name>
</gene>
<evidence type="ECO:0000256" key="1">
    <source>
        <dbReference type="SAM" id="Phobius"/>
    </source>
</evidence>
<evidence type="ECO:0000313" key="4">
    <source>
        <dbReference type="Proteomes" id="UP000199039"/>
    </source>
</evidence>
<dbReference type="Proteomes" id="UP000199039">
    <property type="component" value="Unassembled WGS sequence"/>
</dbReference>
<organism evidence="3 4">
    <name type="scientific">Sanguibacter gelidistatuariae</name>
    <dbReference type="NCBI Taxonomy" id="1814289"/>
    <lineage>
        <taxon>Bacteria</taxon>
        <taxon>Bacillati</taxon>
        <taxon>Actinomycetota</taxon>
        <taxon>Actinomycetes</taxon>
        <taxon>Micrococcales</taxon>
        <taxon>Sanguibacteraceae</taxon>
        <taxon>Sanguibacter</taxon>
    </lineage>
</organism>
<evidence type="ECO:0000259" key="2">
    <source>
        <dbReference type="Pfam" id="PF07885"/>
    </source>
</evidence>
<keyword evidence="1" id="KW-1133">Transmembrane helix</keyword>
<feature type="transmembrane region" description="Helical" evidence="1">
    <location>
        <begin position="204"/>
        <end position="222"/>
    </location>
</feature>
<dbReference type="RefSeq" id="WP_245700927.1">
    <property type="nucleotide sequence ID" value="NZ_FMYH01000002.1"/>
</dbReference>
<feature type="transmembrane region" description="Helical" evidence="1">
    <location>
        <begin position="135"/>
        <end position="156"/>
    </location>
</feature>